<comment type="caution">
    <text evidence="1">The sequence shown here is derived from an EMBL/GenBank/DDBJ whole genome shotgun (WGS) entry which is preliminary data.</text>
</comment>
<gene>
    <name evidence="1" type="ORF">SAMN05444505_101594</name>
</gene>
<dbReference type="Proteomes" id="UP000183853">
    <property type="component" value="Unassembled WGS sequence"/>
</dbReference>
<sequence>MSAAFFLPKPDTFQDQLVGLREKQRTQLTELQAAVDEKRAALDVEVGKRDQLSALASVEVCKTDYVREMSKLLEALKHAKDTLQIDRPWPSVH</sequence>
<dbReference type="RefSeq" id="WP_223886461.1">
    <property type="nucleotide sequence ID" value="NZ_FNHM01000001.1"/>
</dbReference>
<accession>A0AB37ZHL3</accession>
<proteinExistence type="predicted"/>
<organism evidence="1 2">
    <name type="scientific">Pseudomonas syringae</name>
    <dbReference type="NCBI Taxonomy" id="317"/>
    <lineage>
        <taxon>Bacteria</taxon>
        <taxon>Pseudomonadati</taxon>
        <taxon>Pseudomonadota</taxon>
        <taxon>Gammaproteobacteria</taxon>
        <taxon>Pseudomonadales</taxon>
        <taxon>Pseudomonadaceae</taxon>
        <taxon>Pseudomonas</taxon>
    </lineage>
</organism>
<reference evidence="1 2" key="1">
    <citation type="submission" date="2016-10" db="EMBL/GenBank/DDBJ databases">
        <authorList>
            <person name="Varghese N."/>
            <person name="Submissions S."/>
        </authorList>
    </citation>
    <scope>NUCLEOTIDE SEQUENCE [LARGE SCALE GENOMIC DNA]</scope>
    <source>
        <strain evidence="1 2">BS2122</strain>
    </source>
</reference>
<evidence type="ECO:0008006" key="3">
    <source>
        <dbReference type="Google" id="ProtNLM"/>
    </source>
</evidence>
<dbReference type="AlphaFoldDB" id="A0AB37ZHL3"/>
<protein>
    <recommendedName>
        <fullName evidence="3">Binary cytotoxin component</fullName>
    </recommendedName>
</protein>
<name>A0AB37ZHL3_PSESX</name>
<evidence type="ECO:0000313" key="2">
    <source>
        <dbReference type="Proteomes" id="UP000183853"/>
    </source>
</evidence>
<evidence type="ECO:0000313" key="1">
    <source>
        <dbReference type="EMBL" id="SDM06909.1"/>
    </source>
</evidence>
<dbReference type="EMBL" id="FNHM01000001">
    <property type="protein sequence ID" value="SDM06909.1"/>
    <property type="molecule type" value="Genomic_DNA"/>
</dbReference>